<reference evidence="6" key="1">
    <citation type="submission" date="2025-08" db="UniProtKB">
        <authorList>
            <consortium name="RefSeq"/>
        </authorList>
    </citation>
    <scope>IDENTIFICATION</scope>
</reference>
<feature type="compositionally biased region" description="Acidic residues" evidence="4">
    <location>
        <begin position="1166"/>
        <end position="1180"/>
    </location>
</feature>
<keyword evidence="3" id="KW-0539">Nucleus</keyword>
<sequence>MDKIEDKKVTKGINPNKDCNTPKIKGKNRGKKRKRSESSNSSSEYEDVLPDNTLEMEKNLHVSAMKNNLDDISVRKILKKVVTNDHVLALVKLREEEEAVNGPKVASMRPKLTRAKMKELQKVSPNTTLGISDLTPIKHIPVKTRPEVKALIAQELPEDEDDEEYEPTNEDVPSDDDQGLESCSDLDSQPRTPATPHSVVASSPKVVTDGPFKVPQEISTPIRRKLNMEEEATIALRTRSKLSLSSTSIEHIESTFVPPDDIPTPAVDDLWNQFLNECLNPASTSKEGRNEDDDETDPEYNVAADADAHDEDEEALSHSIIKISKKELNDLVTELFSIMPEATEEELLADNIANSVLTDHSQTDLSRRWEGKQEPVSDDESGNRQNLSDRITFEEERKKMHPRVSIGKSDPVDSEEETRAKPPPKKKPNKIRSKPEIGKTKTSVLEHSVTVNEQRAPPLLQHRLKQVSRNECVLIEVAQGVQLLPAQRQVLQQQLRQHVQLCAGNYLQLYVHPLHWKLAHHYKDYLETLKNLSANNPASVVNVCNLQPALDLVNSWEKAVSADTPENTAMLEFIQNQLERTTRRVSHKALYVGDFHETFLKTVSTSNVFLYPYLLPAMPYRGDTTRRLFYLNSEDELIALGLDQFSAYVSNNPSLFKPHPRPHPRHRWGLRVTLELVVKYMFPWMSAKSLHSHIQTVRKLRCIDNPIYKYLETGELNPVHHKLLPFNPQLSLYEQPEHELPRIWLRYLAKTSKRFRNYLMKRTKTTGVAPNGVEISSSPVVVQKAALPIDFTKPIPSFKPVNSTPKPQNTTQQINFEVVISSASVTTLPNQYKLVETSTGAYLLPITPVTITVDSNTSPIPTPVVVTPVKTPNLPETTKTVQNPDHCTCCVLLRKICKQRQTVITEYFGSKKAERCECKEKRYPRVSNKLRLFINCYKDSYQSALEDIQMKINKVEDKRDTRLKEINCDNNIDDLAYITSFNLKLISRLTIAKDVNLKRRVNTVLHRFNTLEHDPLQLASSLDKVFGVELADLYKEFISLLTPQQAAQMGAFKDYFVRNCVPGLVKRVEVEVLDGNKKRNILEVLQRVFTKNLSTACEICTDILKTLVDYPGLARYVHSLFPHRKEASSEQKHSTSEEQTTSDEGQQTETLNNAPCEEPTVGDTIADYEGDQSMSDDDDSGNISQPESNFPIKTENALESVSTQQASNNLGQIIVSKTEIEDHSESSDSSMRIVFDDEIVKSENPEWKRDEDKLILEVLKEQLTPEEREDKTILEIIEEKNIILMISESLTDKSESDIKTRLLYLLQLC</sequence>
<dbReference type="FunCoup" id="A0A7E5WU12">
    <property type="interactions" value="507"/>
</dbReference>
<evidence type="ECO:0000313" key="6">
    <source>
        <dbReference type="RefSeq" id="XP_026743656.1"/>
    </source>
</evidence>
<evidence type="ECO:0000256" key="2">
    <source>
        <dbReference type="ARBA" id="ARBA00023163"/>
    </source>
</evidence>
<dbReference type="GeneID" id="113505235"/>
<feature type="region of interest" description="Disordered" evidence="4">
    <location>
        <begin position="1"/>
        <end position="51"/>
    </location>
</feature>
<gene>
    <name evidence="6" type="primary">LOC113505235</name>
</gene>
<keyword evidence="2" id="KW-0804">Transcription</keyword>
<protein>
    <submittedName>
        <fullName evidence="6">GON-4-like protein isoform X1</fullName>
    </submittedName>
</protein>
<keyword evidence="1" id="KW-0805">Transcription regulation</keyword>
<dbReference type="GO" id="GO:0006355">
    <property type="term" value="P:regulation of DNA-templated transcription"/>
    <property type="evidence" value="ECO:0007669"/>
    <property type="project" value="TreeGrafter"/>
</dbReference>
<organism evidence="5 6">
    <name type="scientific">Trichoplusia ni</name>
    <name type="common">Cabbage looper</name>
    <dbReference type="NCBI Taxonomy" id="7111"/>
    <lineage>
        <taxon>Eukaryota</taxon>
        <taxon>Metazoa</taxon>
        <taxon>Ecdysozoa</taxon>
        <taxon>Arthropoda</taxon>
        <taxon>Hexapoda</taxon>
        <taxon>Insecta</taxon>
        <taxon>Pterygota</taxon>
        <taxon>Neoptera</taxon>
        <taxon>Endopterygota</taxon>
        <taxon>Lepidoptera</taxon>
        <taxon>Glossata</taxon>
        <taxon>Ditrysia</taxon>
        <taxon>Noctuoidea</taxon>
        <taxon>Noctuidae</taxon>
        <taxon>Plusiinae</taxon>
        <taxon>Trichoplusia</taxon>
    </lineage>
</organism>
<evidence type="ECO:0000256" key="1">
    <source>
        <dbReference type="ARBA" id="ARBA00023015"/>
    </source>
</evidence>
<dbReference type="GO" id="GO:0003712">
    <property type="term" value="F:transcription coregulator activity"/>
    <property type="evidence" value="ECO:0007669"/>
    <property type="project" value="TreeGrafter"/>
</dbReference>
<evidence type="ECO:0000256" key="3">
    <source>
        <dbReference type="ARBA" id="ARBA00023242"/>
    </source>
</evidence>
<feature type="region of interest" description="Disordered" evidence="4">
    <location>
        <begin position="360"/>
        <end position="443"/>
    </location>
</feature>
<dbReference type="RefSeq" id="XP_026743656.1">
    <property type="nucleotide sequence ID" value="XM_026887855.1"/>
</dbReference>
<name>A0A7E5WU12_TRINI</name>
<proteinExistence type="predicted"/>
<feature type="compositionally biased region" description="Basic and acidic residues" evidence="4">
    <location>
        <begin position="1124"/>
        <end position="1136"/>
    </location>
</feature>
<dbReference type="Proteomes" id="UP000322000">
    <property type="component" value="Chromosome 2"/>
</dbReference>
<dbReference type="InterPro" id="IPR052435">
    <property type="entry name" value="YY1-Transcr_Regul"/>
</dbReference>
<keyword evidence="5" id="KW-1185">Reference proteome</keyword>
<feature type="compositionally biased region" description="Basic residues" evidence="4">
    <location>
        <begin position="422"/>
        <end position="432"/>
    </location>
</feature>
<feature type="compositionally biased region" description="Acidic residues" evidence="4">
    <location>
        <begin position="157"/>
        <end position="179"/>
    </location>
</feature>
<dbReference type="KEGG" id="tnl:113505235"/>
<accession>A0A7E5WU12</accession>
<evidence type="ECO:0000256" key="4">
    <source>
        <dbReference type="SAM" id="MobiDB-lite"/>
    </source>
</evidence>
<dbReference type="PANTHER" id="PTHR16088">
    <property type="entry name" value="YY1 ASSOCIATED PROTEIN-RELATED"/>
    <property type="match status" value="1"/>
</dbReference>
<feature type="region of interest" description="Disordered" evidence="4">
    <location>
        <begin position="1124"/>
        <end position="1189"/>
    </location>
</feature>
<feature type="compositionally biased region" description="Basic and acidic residues" evidence="4">
    <location>
        <begin position="361"/>
        <end position="375"/>
    </location>
</feature>
<dbReference type="InParanoid" id="A0A7E5WU12"/>
<feature type="region of interest" description="Disordered" evidence="4">
    <location>
        <begin position="281"/>
        <end position="313"/>
    </location>
</feature>
<dbReference type="OrthoDB" id="6257037at2759"/>
<dbReference type="GO" id="GO:0005634">
    <property type="term" value="C:nucleus"/>
    <property type="evidence" value="ECO:0007669"/>
    <property type="project" value="TreeGrafter"/>
</dbReference>
<dbReference type="PANTHER" id="PTHR16088:SF3">
    <property type="entry name" value="GON-4-LIKE PROTEIN"/>
    <property type="match status" value="1"/>
</dbReference>
<evidence type="ECO:0000313" key="5">
    <source>
        <dbReference type="Proteomes" id="UP000322000"/>
    </source>
</evidence>
<feature type="compositionally biased region" description="Polar residues" evidence="4">
    <location>
        <begin position="1137"/>
        <end position="1153"/>
    </location>
</feature>
<feature type="compositionally biased region" description="Basic residues" evidence="4">
    <location>
        <begin position="24"/>
        <end position="35"/>
    </location>
</feature>
<feature type="region of interest" description="Disordered" evidence="4">
    <location>
        <begin position="157"/>
        <end position="213"/>
    </location>
</feature>